<dbReference type="STRING" id="868131.MSWAN_1983"/>
<dbReference type="OrthoDB" id="51610at2157"/>
<feature type="transmembrane region" description="Helical" evidence="6">
    <location>
        <begin position="70"/>
        <end position="90"/>
    </location>
</feature>
<feature type="transmembrane region" description="Helical" evidence="6">
    <location>
        <begin position="110"/>
        <end position="132"/>
    </location>
</feature>
<dbReference type="eggNOG" id="arCOG02250">
    <property type="taxonomic scope" value="Archaea"/>
</dbReference>
<name>F6D6V4_METPW</name>
<dbReference type="InterPro" id="IPR012809">
    <property type="entry name" value="ECF_CbiQ"/>
</dbReference>
<keyword evidence="4 6" id="KW-1133">Transmembrane helix</keyword>
<evidence type="ECO:0000256" key="1">
    <source>
        <dbReference type="ARBA" id="ARBA00004651"/>
    </source>
</evidence>
<dbReference type="PANTHER" id="PTHR34857:SF2">
    <property type="entry name" value="SLL0384 PROTEIN"/>
    <property type="match status" value="1"/>
</dbReference>
<feature type="transmembrane region" description="Helical" evidence="6">
    <location>
        <begin position="29"/>
        <end position="50"/>
    </location>
</feature>
<dbReference type="Proteomes" id="UP000009231">
    <property type="component" value="Chromosome"/>
</dbReference>
<dbReference type="GO" id="GO:0006824">
    <property type="term" value="P:cobalt ion transport"/>
    <property type="evidence" value="ECO:0007669"/>
    <property type="project" value="InterPro"/>
</dbReference>
<evidence type="ECO:0000256" key="2">
    <source>
        <dbReference type="ARBA" id="ARBA00022475"/>
    </source>
</evidence>
<organism evidence="7 8">
    <name type="scientific">Methanobacterium paludis (strain DSM 25820 / JCM 18151 / SWAN1)</name>
    <dbReference type="NCBI Taxonomy" id="868131"/>
    <lineage>
        <taxon>Archaea</taxon>
        <taxon>Methanobacteriati</taxon>
        <taxon>Methanobacteriota</taxon>
        <taxon>Methanomada group</taxon>
        <taxon>Methanobacteria</taxon>
        <taxon>Methanobacteriales</taxon>
        <taxon>Methanobacteriaceae</taxon>
        <taxon>Methanobacterium</taxon>
    </lineage>
</organism>
<gene>
    <name evidence="7" type="ordered locus">MSWAN_1983</name>
</gene>
<reference evidence="7 8" key="1">
    <citation type="journal article" date="2014" name="Int. J. Syst. Evol. Microbiol.">
        <title>Methanobacterium paludis sp. nov. and a novel strain of Methanobacterium lacus isolated from northern peatlands.</title>
        <authorList>
            <person name="Cadillo-Quiroz H."/>
            <person name="Brauer S.L."/>
            <person name="Goodson N."/>
            <person name="Yavitt J.B."/>
            <person name="Zinder S.H."/>
        </authorList>
    </citation>
    <scope>NUCLEOTIDE SEQUENCE [LARGE SCALE GENOMIC DNA]</scope>
    <source>
        <strain evidence="8">DSM 25820 / JCM 18151 / SWAN1</strain>
    </source>
</reference>
<dbReference type="EMBL" id="CP002772">
    <property type="protein sequence ID" value="AEG18992.1"/>
    <property type="molecule type" value="Genomic_DNA"/>
</dbReference>
<comment type="subcellular location">
    <subcellularLocation>
        <location evidence="1">Cell membrane</location>
        <topology evidence="1">Multi-pass membrane protein</topology>
    </subcellularLocation>
</comment>
<dbReference type="KEGG" id="mew:MSWAN_1983"/>
<dbReference type="RefSeq" id="WP_013826491.1">
    <property type="nucleotide sequence ID" value="NC_015574.1"/>
</dbReference>
<evidence type="ECO:0000313" key="7">
    <source>
        <dbReference type="EMBL" id="AEG18992.1"/>
    </source>
</evidence>
<dbReference type="InterPro" id="IPR003339">
    <property type="entry name" value="ABC/ECF_trnsptr_transmembrane"/>
</dbReference>
<keyword evidence="3 6" id="KW-0812">Transmembrane</keyword>
<dbReference type="CDD" id="cd16914">
    <property type="entry name" value="EcfT"/>
    <property type="match status" value="1"/>
</dbReference>
<keyword evidence="8" id="KW-1185">Reference proteome</keyword>
<dbReference type="Pfam" id="PF02361">
    <property type="entry name" value="CbiQ"/>
    <property type="match status" value="1"/>
</dbReference>
<protein>
    <submittedName>
        <fullName evidence="7">Cobalt ABC transporter, inner membrane subunit CbiQ</fullName>
    </submittedName>
</protein>
<accession>F6D6V4</accession>
<dbReference type="HOGENOM" id="CLU_056469_1_2_2"/>
<feature type="transmembrane region" description="Helical" evidence="6">
    <location>
        <begin position="243"/>
        <end position="259"/>
    </location>
</feature>
<evidence type="ECO:0000256" key="6">
    <source>
        <dbReference type="SAM" id="Phobius"/>
    </source>
</evidence>
<evidence type="ECO:0000256" key="4">
    <source>
        <dbReference type="ARBA" id="ARBA00022989"/>
    </source>
</evidence>
<evidence type="ECO:0000256" key="3">
    <source>
        <dbReference type="ARBA" id="ARBA00022692"/>
    </source>
</evidence>
<dbReference type="NCBIfam" id="TIGR02454">
    <property type="entry name" value="ECF_T_CbiQ"/>
    <property type="match status" value="1"/>
</dbReference>
<feature type="transmembrane region" description="Helical" evidence="6">
    <location>
        <begin position="191"/>
        <end position="210"/>
    </location>
</feature>
<dbReference type="PANTHER" id="PTHR34857">
    <property type="entry name" value="SLL0384 PROTEIN"/>
    <property type="match status" value="1"/>
</dbReference>
<keyword evidence="2" id="KW-1003">Cell membrane</keyword>
<dbReference type="GO" id="GO:0043190">
    <property type="term" value="C:ATP-binding cassette (ABC) transporter complex"/>
    <property type="evidence" value="ECO:0007669"/>
    <property type="project" value="InterPro"/>
</dbReference>
<evidence type="ECO:0000256" key="5">
    <source>
        <dbReference type="ARBA" id="ARBA00023136"/>
    </source>
</evidence>
<evidence type="ECO:0000313" key="8">
    <source>
        <dbReference type="Proteomes" id="UP000009231"/>
    </source>
</evidence>
<dbReference type="AlphaFoldDB" id="F6D6V4"/>
<dbReference type="InterPro" id="IPR051611">
    <property type="entry name" value="ECF_transporter_component"/>
</dbReference>
<sequence>MSGIGSIIELEKITQKNSVLHALDGRVKLVILIALIVYAVYTTDLIVLALMEIYLTALISVSHLSLKDSFMKILLILPFGGAIAVFQPFIHPGTIIYTLPLGISVTSQGLTFGILLMSRLVVSLTCIVLLSSLSPMQEVVDSFKKLGMPRDLAMIFSLFIRYLFMFYDELERIRNAQKSRNFDIFNRKTAYLWRVKQVAYTIAMMFLRAFEKGETAYFSMLSRGYSEQSEIYSASKKLESRDFIFIGVTIALILGLEFMKFSSLI</sequence>
<proteinExistence type="predicted"/>
<dbReference type="GeneID" id="10669500"/>
<feature type="transmembrane region" description="Helical" evidence="6">
    <location>
        <begin position="152"/>
        <end position="170"/>
    </location>
</feature>
<keyword evidence="5 6" id="KW-0472">Membrane</keyword>